<proteinExistence type="predicted"/>
<dbReference type="SUPFAM" id="SSF109859">
    <property type="entry name" value="NblA-like"/>
    <property type="match status" value="1"/>
</dbReference>
<dbReference type="RefSeq" id="WP_070395823.1">
    <property type="nucleotide sequence ID" value="NZ_CP017599.1"/>
</dbReference>
<protein>
    <recommendedName>
        <fullName evidence="3">NblA-related protein</fullName>
    </recommendedName>
</protein>
<dbReference type="InterPro" id="IPR036904">
    <property type="entry name" value="NblA_sf"/>
</dbReference>
<dbReference type="Gene3D" id="1.10.287.670">
    <property type="entry name" value="Phycobilisome degradation protein NblA"/>
    <property type="match status" value="1"/>
</dbReference>
<name>A0A1D8U180_9CYAN</name>
<dbReference type="Pfam" id="PF04485">
    <property type="entry name" value="NblA"/>
    <property type="match status" value="1"/>
</dbReference>
<sequence length="67" mass="8126">MEKHQPIEFSLEQEFNLKVFETQIQNIDLDQAKNLLCELYRQMSIREIYFRNFVKHSLIGDPPPWSE</sequence>
<evidence type="ECO:0000313" key="1">
    <source>
        <dbReference type="EMBL" id="AOX03446.1"/>
    </source>
</evidence>
<gene>
    <name evidence="1" type="ORF">BJP34_31990</name>
</gene>
<dbReference type="STRING" id="1458985.BJP34_31990"/>
<dbReference type="Proteomes" id="UP000177870">
    <property type="component" value="Chromosome"/>
</dbReference>
<accession>A0A1D8U180</accession>
<evidence type="ECO:0008006" key="3">
    <source>
        <dbReference type="Google" id="ProtNLM"/>
    </source>
</evidence>
<dbReference type="InterPro" id="IPR007574">
    <property type="entry name" value="NblA"/>
</dbReference>
<dbReference type="KEGG" id="mpro:BJP34_31990"/>
<organism evidence="1 2">
    <name type="scientific">Moorena producens PAL-8-15-08-1</name>
    <dbReference type="NCBI Taxonomy" id="1458985"/>
    <lineage>
        <taxon>Bacteria</taxon>
        <taxon>Bacillati</taxon>
        <taxon>Cyanobacteriota</taxon>
        <taxon>Cyanophyceae</taxon>
        <taxon>Coleofasciculales</taxon>
        <taxon>Coleofasciculaceae</taxon>
        <taxon>Moorena</taxon>
    </lineage>
</organism>
<dbReference type="OrthoDB" id="9867281at2"/>
<reference evidence="2" key="1">
    <citation type="submission" date="2016-10" db="EMBL/GenBank/DDBJ databases">
        <title>Comparative genomics uncovers the prolific and rare metabolic potential of the cyanobacterial genus Moorea.</title>
        <authorList>
            <person name="Leao T."/>
            <person name="Castelao G."/>
            <person name="Korobeynikov A."/>
            <person name="Monroe E.A."/>
            <person name="Podell S."/>
            <person name="Glukhov E."/>
            <person name="Allen E."/>
            <person name="Gerwick W.H."/>
            <person name="Gerwick L."/>
        </authorList>
    </citation>
    <scope>NUCLEOTIDE SEQUENCE [LARGE SCALE GENOMIC DNA]</scope>
    <source>
        <strain evidence="2">PAL-8-15-08-1</strain>
    </source>
</reference>
<dbReference type="AlphaFoldDB" id="A0A1D8U180"/>
<dbReference type="EMBL" id="CP017599">
    <property type="protein sequence ID" value="AOX03446.1"/>
    <property type="molecule type" value="Genomic_DNA"/>
</dbReference>
<evidence type="ECO:0000313" key="2">
    <source>
        <dbReference type="Proteomes" id="UP000177870"/>
    </source>
</evidence>